<dbReference type="GO" id="GO:0051287">
    <property type="term" value="F:NAD binding"/>
    <property type="evidence" value="ECO:0007669"/>
    <property type="project" value="InterPro"/>
</dbReference>
<dbReference type="GO" id="GO:0004470">
    <property type="term" value="F:malic enzyme activity"/>
    <property type="evidence" value="ECO:0007669"/>
    <property type="project" value="InterPro"/>
</dbReference>
<evidence type="ECO:0000259" key="6">
    <source>
        <dbReference type="SMART" id="SM01274"/>
    </source>
</evidence>
<dbReference type="SMART" id="SM01274">
    <property type="entry name" value="malic"/>
    <property type="match status" value="1"/>
</dbReference>
<feature type="domain" description="Malic enzyme N-terminal" evidence="6">
    <location>
        <begin position="18"/>
        <end position="151"/>
    </location>
</feature>
<evidence type="ECO:0000256" key="3">
    <source>
        <dbReference type="ARBA" id="ARBA00022723"/>
    </source>
</evidence>
<protein>
    <submittedName>
        <fullName evidence="7">Malate dehydrogenase (Oxaloacetate-decarboxylating)(NADP+)</fullName>
    </submittedName>
</protein>
<evidence type="ECO:0000256" key="1">
    <source>
        <dbReference type="ARBA" id="ARBA00001936"/>
    </source>
</evidence>
<dbReference type="InterPro" id="IPR012302">
    <property type="entry name" value="Malic_NAD-bd"/>
</dbReference>
<reference evidence="8" key="1">
    <citation type="submission" date="2016-11" db="EMBL/GenBank/DDBJ databases">
        <authorList>
            <person name="Varghese N."/>
            <person name="Submissions S."/>
        </authorList>
    </citation>
    <scope>NUCLEOTIDE SEQUENCE [LARGE SCALE GENOMIC DNA]</scope>
    <source>
        <strain evidence="8">DSM 17456</strain>
    </source>
</reference>
<proteinExistence type="predicted"/>
<dbReference type="GO" id="GO:0016616">
    <property type="term" value="F:oxidoreductase activity, acting on the CH-OH group of donors, NAD or NADP as acceptor"/>
    <property type="evidence" value="ECO:0007669"/>
    <property type="project" value="InterPro"/>
</dbReference>
<evidence type="ECO:0000313" key="7">
    <source>
        <dbReference type="EMBL" id="SIO12826.1"/>
    </source>
</evidence>
<dbReference type="InterPro" id="IPR046346">
    <property type="entry name" value="Aminoacid_DH-like_N_sf"/>
</dbReference>
<evidence type="ECO:0000256" key="2">
    <source>
        <dbReference type="ARBA" id="ARBA00001946"/>
    </source>
</evidence>
<dbReference type="PANTHER" id="PTHR43237:SF4">
    <property type="entry name" value="NADP-DEPENDENT MALIC ENZYME"/>
    <property type="match status" value="1"/>
</dbReference>
<dbReference type="FunFam" id="3.40.50.10380:FF:000003">
    <property type="entry name" value="NADP-dependent malic enzyme"/>
    <property type="match status" value="1"/>
</dbReference>
<dbReference type="STRING" id="1121457.SAMN02745161_1906"/>
<evidence type="ECO:0000256" key="4">
    <source>
        <dbReference type="ARBA" id="ARBA00023002"/>
    </source>
</evidence>
<organism evidence="7 8">
    <name type="scientific">Halodesulfovibrio marinisediminis DSM 17456</name>
    <dbReference type="NCBI Taxonomy" id="1121457"/>
    <lineage>
        <taxon>Bacteria</taxon>
        <taxon>Pseudomonadati</taxon>
        <taxon>Thermodesulfobacteriota</taxon>
        <taxon>Desulfovibrionia</taxon>
        <taxon>Desulfovibrionales</taxon>
        <taxon>Desulfovibrionaceae</taxon>
        <taxon>Halodesulfovibrio</taxon>
    </lineage>
</organism>
<dbReference type="PANTHER" id="PTHR43237">
    <property type="entry name" value="NADP-DEPENDENT MALIC ENZYME"/>
    <property type="match status" value="1"/>
</dbReference>
<dbReference type="SUPFAM" id="SSF51735">
    <property type="entry name" value="NAD(P)-binding Rossmann-fold domains"/>
    <property type="match status" value="1"/>
</dbReference>
<dbReference type="CDD" id="cd05311">
    <property type="entry name" value="NAD_bind_2_malic_enz"/>
    <property type="match status" value="1"/>
</dbReference>
<keyword evidence="3" id="KW-0479">Metal-binding</keyword>
<dbReference type="InterPro" id="IPR037062">
    <property type="entry name" value="Malic_N_dom_sf"/>
</dbReference>
<dbReference type="SUPFAM" id="SSF53223">
    <property type="entry name" value="Aminoacid dehydrogenase-like, N-terminal domain"/>
    <property type="match status" value="1"/>
</dbReference>
<dbReference type="OrthoDB" id="9805787at2"/>
<sequence length="438" mass="47578">MALFTKEEALEYHKLPRRGKVEVIPVKPCNSQKDLSMAYSPGVAEACKAIHADPTCAALYTGKSNLVAVVSDGTAVLGLGNIGPLAGKPVMEGKGVLFKTFADIDVFDINLDVDDPDELIKIVKAMEPTFGGINLEDIKAPECFYIEEKLKELMNIPVFHDDQHGTAVISGAGLFNACEITNRKIEDLKVVVVGAGAAGIACTKFYVQMGIDPKNIFMFDSRGLIHKGRTDLNRYKSEFAQDKDYGSLAEVIQGADCFLGLSKKGLLTKNMVRSMAKDPVIFAMANPDPEITYDDAKEASPTCIMGTGRSDYPNQVNNVSGFPYIFRGALDVGATIINEEMKVAAAQALADLAKEPVPSEICDAYGVKSLSFGIDYIIPKPLDPRVLEWEVPAVAQAAMDTGVATMPIQDMEAYKKDLKQRINASHARIAPFVESYYK</sequence>
<evidence type="ECO:0000259" key="5">
    <source>
        <dbReference type="SMART" id="SM00919"/>
    </source>
</evidence>
<dbReference type="Proteomes" id="UP000184694">
    <property type="component" value="Unassembled WGS sequence"/>
</dbReference>
<dbReference type="RefSeq" id="WP_074216698.1">
    <property type="nucleotide sequence ID" value="NZ_FSRG01000005.1"/>
</dbReference>
<dbReference type="Gene3D" id="3.40.50.720">
    <property type="entry name" value="NAD(P)-binding Rossmann-like Domain"/>
    <property type="match status" value="1"/>
</dbReference>
<keyword evidence="4" id="KW-0560">Oxidoreductase</keyword>
<comment type="cofactor">
    <cofactor evidence="2">
        <name>Mg(2+)</name>
        <dbReference type="ChEBI" id="CHEBI:18420"/>
    </cofactor>
</comment>
<dbReference type="Pfam" id="PF03949">
    <property type="entry name" value="Malic_M"/>
    <property type="match status" value="1"/>
</dbReference>
<dbReference type="Gene3D" id="3.40.50.10380">
    <property type="entry name" value="Malic enzyme, N-terminal domain"/>
    <property type="match status" value="1"/>
</dbReference>
<feature type="domain" description="Malic enzyme NAD-binding" evidence="5">
    <location>
        <begin position="163"/>
        <end position="399"/>
    </location>
</feature>
<dbReference type="FunFam" id="3.40.50.720:FF:000095">
    <property type="entry name" value="NADP-dependent malic enzyme"/>
    <property type="match status" value="1"/>
</dbReference>
<dbReference type="AlphaFoldDB" id="A0A1N6GZA0"/>
<evidence type="ECO:0000313" key="8">
    <source>
        <dbReference type="Proteomes" id="UP000184694"/>
    </source>
</evidence>
<dbReference type="EMBL" id="FSRG01000005">
    <property type="protein sequence ID" value="SIO12826.1"/>
    <property type="molecule type" value="Genomic_DNA"/>
</dbReference>
<keyword evidence="8" id="KW-1185">Reference proteome</keyword>
<accession>A0A1N6GZA0</accession>
<dbReference type="InterPro" id="IPR036291">
    <property type="entry name" value="NAD(P)-bd_dom_sf"/>
</dbReference>
<dbReference type="InterPro" id="IPR051674">
    <property type="entry name" value="Malate_Decarboxylase"/>
</dbReference>
<gene>
    <name evidence="7" type="ORF">SAMN02745161_1906</name>
</gene>
<dbReference type="Pfam" id="PF00390">
    <property type="entry name" value="malic"/>
    <property type="match status" value="1"/>
</dbReference>
<dbReference type="GO" id="GO:0046872">
    <property type="term" value="F:metal ion binding"/>
    <property type="evidence" value="ECO:0007669"/>
    <property type="project" value="UniProtKB-KW"/>
</dbReference>
<comment type="cofactor">
    <cofactor evidence="1">
        <name>Mn(2+)</name>
        <dbReference type="ChEBI" id="CHEBI:29035"/>
    </cofactor>
</comment>
<name>A0A1N6GZA0_9BACT</name>
<dbReference type="SMART" id="SM00919">
    <property type="entry name" value="Malic_M"/>
    <property type="match status" value="1"/>
</dbReference>
<dbReference type="InterPro" id="IPR045213">
    <property type="entry name" value="Malic_NAD-bd_bact_type"/>
</dbReference>
<dbReference type="InterPro" id="IPR012301">
    <property type="entry name" value="Malic_N_dom"/>
</dbReference>